<gene>
    <name evidence="7" type="ORF">GSTENG00030974001</name>
</gene>
<comment type="subcellular location">
    <subcellularLocation>
        <location evidence="3">Cytoplasm</location>
    </subcellularLocation>
    <subcellularLocation>
        <location evidence="2">Nucleus</location>
    </subcellularLocation>
</comment>
<evidence type="ECO:0000256" key="4">
    <source>
        <dbReference type="ARBA" id="ARBA00021436"/>
    </source>
</evidence>
<dbReference type="GO" id="GO:0005634">
    <property type="term" value="C:nucleus"/>
    <property type="evidence" value="ECO:0007669"/>
    <property type="project" value="UniProtKB-SubCell"/>
</dbReference>
<comment type="function">
    <text evidence="1">May be involved in spermatogenesis.</text>
</comment>
<keyword evidence="5" id="KW-0963">Cytoplasm</keyword>
<evidence type="ECO:0000256" key="5">
    <source>
        <dbReference type="ARBA" id="ARBA00022490"/>
    </source>
</evidence>
<sequence>MNNARVPYSIIQFKLYEDYLDSKLTEMDLVHLKSKELARNLVELGLKGPVLNREEFEEKKAAALAAEAERTNKSSNQPVKLASAGKEIKDNFLRALAEREEANRSGKMTVSTLLQHSNCYVMGFPSNISAILLGWEQNLYCVKFTQNAPHSLPKFRKQ</sequence>
<dbReference type="PANTHER" id="PTHR33588:SF1">
    <property type="entry name" value="CILIA- AND FLAGELLA-ASSOCIATED PROTEIN 299"/>
    <property type="match status" value="1"/>
</dbReference>
<dbReference type="KEGG" id="tng:GSTEN00030974G001"/>
<dbReference type="EMBL" id="CAAE01015007">
    <property type="protein sequence ID" value="CAG09625.1"/>
    <property type="molecule type" value="Genomic_DNA"/>
</dbReference>
<protein>
    <recommendedName>
        <fullName evidence="4">Cilia- and flagella-associated protein 299</fullName>
    </recommendedName>
</protein>
<evidence type="ECO:0000256" key="1">
    <source>
        <dbReference type="ARBA" id="ARBA00003056"/>
    </source>
</evidence>
<dbReference type="Pfam" id="PF14713">
    <property type="entry name" value="DUF4464"/>
    <property type="match status" value="1"/>
</dbReference>
<dbReference type="AlphaFoldDB" id="Q4RPQ7"/>
<name>Q4RPQ7_TETNG</name>
<dbReference type="GO" id="GO:0005737">
    <property type="term" value="C:cytoplasm"/>
    <property type="evidence" value="ECO:0007669"/>
    <property type="project" value="UniProtKB-SubCell"/>
</dbReference>
<dbReference type="PANTHER" id="PTHR33588">
    <property type="entry name" value="CILIA- AND FLAGELLA-ASSOCIATED PROTEIN 299"/>
    <property type="match status" value="1"/>
</dbReference>
<reference evidence="7" key="2">
    <citation type="submission" date="2004-02" db="EMBL/GenBank/DDBJ databases">
        <authorList>
            <consortium name="Genoscope"/>
            <consortium name="Whitehead Institute Centre for Genome Research"/>
        </authorList>
    </citation>
    <scope>NUCLEOTIDE SEQUENCE</scope>
</reference>
<dbReference type="OrthoDB" id="2136125at2759"/>
<accession>Q4RPQ7</accession>
<reference evidence="7" key="1">
    <citation type="journal article" date="2004" name="Nature">
        <title>Genome duplication in the teleost fish Tetraodon nigroviridis reveals the early vertebrate proto-karyotype.</title>
        <authorList>
            <person name="Jaillon O."/>
            <person name="Aury J.-M."/>
            <person name="Brunet F."/>
            <person name="Petit J.-L."/>
            <person name="Stange-Thomann N."/>
            <person name="Mauceli E."/>
            <person name="Bouneau L."/>
            <person name="Fischer C."/>
            <person name="Ozouf-Costaz C."/>
            <person name="Bernot A."/>
            <person name="Nicaud S."/>
            <person name="Jaffe D."/>
            <person name="Fisher S."/>
            <person name="Lutfalla G."/>
            <person name="Dossat C."/>
            <person name="Segurens B."/>
            <person name="Dasilva C."/>
            <person name="Salanoubat M."/>
            <person name="Levy M."/>
            <person name="Boudet N."/>
            <person name="Castellano S."/>
            <person name="Anthouard V."/>
            <person name="Jubin C."/>
            <person name="Castelli V."/>
            <person name="Katinka M."/>
            <person name="Vacherie B."/>
            <person name="Biemont C."/>
            <person name="Skalli Z."/>
            <person name="Cattolico L."/>
            <person name="Poulain J."/>
            <person name="De Berardinis V."/>
            <person name="Cruaud C."/>
            <person name="Duprat S."/>
            <person name="Brottier P."/>
            <person name="Coutanceau J.-P."/>
            <person name="Gouzy J."/>
            <person name="Parra G."/>
            <person name="Lardier G."/>
            <person name="Chapple C."/>
            <person name="McKernan K.J."/>
            <person name="McEwan P."/>
            <person name="Bosak S."/>
            <person name="Kellis M."/>
            <person name="Volff J.-N."/>
            <person name="Guigo R."/>
            <person name="Zody M.C."/>
            <person name="Mesirov J."/>
            <person name="Lindblad-Toh K."/>
            <person name="Birren B."/>
            <person name="Nusbaum C."/>
            <person name="Kahn D."/>
            <person name="Robinson-Rechavi M."/>
            <person name="Laudet V."/>
            <person name="Schachter V."/>
            <person name="Quetier F."/>
            <person name="Saurin W."/>
            <person name="Scarpelli C."/>
            <person name="Wincker P."/>
            <person name="Lander E.S."/>
            <person name="Weissenbach J."/>
            <person name="Roest Crollius H."/>
        </authorList>
    </citation>
    <scope>NUCLEOTIDE SEQUENCE [LARGE SCALE GENOMIC DNA]</scope>
</reference>
<comment type="caution">
    <text evidence="7">The sequence shown here is derived from an EMBL/GenBank/DDBJ whole genome shotgun (WGS) entry which is preliminary data.</text>
</comment>
<proteinExistence type="predicted"/>
<evidence type="ECO:0000256" key="2">
    <source>
        <dbReference type="ARBA" id="ARBA00004123"/>
    </source>
</evidence>
<evidence type="ECO:0000313" key="7">
    <source>
        <dbReference type="EMBL" id="CAG09625.1"/>
    </source>
</evidence>
<evidence type="ECO:0000256" key="6">
    <source>
        <dbReference type="ARBA" id="ARBA00023242"/>
    </source>
</evidence>
<organism evidence="7">
    <name type="scientific">Tetraodon nigroviridis</name>
    <name type="common">Spotted green pufferfish</name>
    <name type="synonym">Chelonodon nigroviridis</name>
    <dbReference type="NCBI Taxonomy" id="99883"/>
    <lineage>
        <taxon>Eukaryota</taxon>
        <taxon>Metazoa</taxon>
        <taxon>Chordata</taxon>
        <taxon>Craniata</taxon>
        <taxon>Vertebrata</taxon>
        <taxon>Euteleostomi</taxon>
        <taxon>Actinopterygii</taxon>
        <taxon>Neopterygii</taxon>
        <taxon>Teleostei</taxon>
        <taxon>Neoteleostei</taxon>
        <taxon>Acanthomorphata</taxon>
        <taxon>Eupercaria</taxon>
        <taxon>Tetraodontiformes</taxon>
        <taxon>Tetradontoidea</taxon>
        <taxon>Tetraodontidae</taxon>
        <taxon>Tetraodon</taxon>
    </lineage>
</organism>
<evidence type="ECO:0000256" key="3">
    <source>
        <dbReference type="ARBA" id="ARBA00004496"/>
    </source>
</evidence>
<dbReference type="InterPro" id="IPR027887">
    <property type="entry name" value="DUF4464"/>
</dbReference>
<keyword evidence="6" id="KW-0539">Nucleus</keyword>